<reference evidence="2 3" key="1">
    <citation type="submission" date="2015-01" db="EMBL/GenBank/DDBJ databases">
        <title>The Genome Sequence of Exophiala xenobiotica CBS118157.</title>
        <authorList>
            <consortium name="The Broad Institute Genomics Platform"/>
            <person name="Cuomo C."/>
            <person name="de Hoog S."/>
            <person name="Gorbushina A."/>
            <person name="Stielow B."/>
            <person name="Teixiera M."/>
            <person name="Abouelleil A."/>
            <person name="Chapman S.B."/>
            <person name="Priest M."/>
            <person name="Young S.K."/>
            <person name="Wortman J."/>
            <person name="Nusbaum C."/>
            <person name="Birren B."/>
        </authorList>
    </citation>
    <scope>NUCLEOTIDE SEQUENCE [LARGE SCALE GENOMIC DNA]</scope>
    <source>
        <strain evidence="2 3">CBS 118157</strain>
    </source>
</reference>
<keyword evidence="3" id="KW-1185">Reference proteome</keyword>
<organism evidence="2 3">
    <name type="scientific">Exophiala xenobiotica</name>
    <dbReference type="NCBI Taxonomy" id="348802"/>
    <lineage>
        <taxon>Eukaryota</taxon>
        <taxon>Fungi</taxon>
        <taxon>Dikarya</taxon>
        <taxon>Ascomycota</taxon>
        <taxon>Pezizomycotina</taxon>
        <taxon>Eurotiomycetes</taxon>
        <taxon>Chaetothyriomycetidae</taxon>
        <taxon>Chaetothyriales</taxon>
        <taxon>Herpotrichiellaceae</taxon>
        <taxon>Exophiala</taxon>
    </lineage>
</organism>
<evidence type="ECO:0000313" key="2">
    <source>
        <dbReference type="EMBL" id="KIW54762.1"/>
    </source>
</evidence>
<keyword evidence="1" id="KW-1133">Transmembrane helix</keyword>
<dbReference type="HOGENOM" id="CLU_1643727_0_0_1"/>
<protein>
    <submittedName>
        <fullName evidence="2">Uncharacterized protein</fullName>
    </submittedName>
</protein>
<sequence length="161" mass="17504">MVCSRCTMGSRKWQTPSILMANTESTLITMILTDTEAITTHMAKVTTTAMEVTTILTEAEKATIMMLMIPTVTADSTIPMAMEASTTCTAMEVTMIHTVTVVIMSLVSIVAKRKIGMKDARMTKENMEMKVMNMAMGMAMGTATATTTTRNMSERCCTGDT</sequence>
<gene>
    <name evidence="2" type="ORF">PV05_07099</name>
</gene>
<dbReference type="EMBL" id="KN847320">
    <property type="protein sequence ID" value="KIW54762.1"/>
    <property type="molecule type" value="Genomic_DNA"/>
</dbReference>
<name>A0A0D2CX60_9EURO</name>
<proteinExistence type="predicted"/>
<dbReference type="RefSeq" id="XP_013315346.1">
    <property type="nucleotide sequence ID" value="XM_013459892.1"/>
</dbReference>
<feature type="transmembrane region" description="Helical" evidence="1">
    <location>
        <begin position="93"/>
        <end position="111"/>
    </location>
</feature>
<keyword evidence="1" id="KW-0812">Transmembrane</keyword>
<evidence type="ECO:0000313" key="3">
    <source>
        <dbReference type="Proteomes" id="UP000054342"/>
    </source>
</evidence>
<dbReference type="Proteomes" id="UP000054342">
    <property type="component" value="Unassembled WGS sequence"/>
</dbReference>
<accession>A0A0D2CX60</accession>
<dbReference type="GeneID" id="25329007"/>
<evidence type="ECO:0000256" key="1">
    <source>
        <dbReference type="SAM" id="Phobius"/>
    </source>
</evidence>
<keyword evidence="1" id="KW-0472">Membrane</keyword>
<dbReference type="AlphaFoldDB" id="A0A0D2CX60"/>